<dbReference type="AlphaFoldDB" id="A0A6N3X9M2"/>
<comment type="caution">
    <text evidence="1">The sequence shown here is derived from an EMBL/GenBank/DDBJ whole genome shotgun (WGS) entry which is preliminary data.</text>
</comment>
<dbReference type="Proteomes" id="UP000035054">
    <property type="component" value="Unassembled WGS sequence"/>
</dbReference>
<gene>
    <name evidence="1" type="ORF">TH68_09495</name>
</gene>
<sequence length="108" mass="11277">KARQGWLSRFGRTVSHQVVAGIQDRFAAPPSPPGLHLTVAGEELINATPLAENRQALAKAMGFETVTGHQLVEGSSFSFAPSADGTPARFAIWGQGALASFSGAEDSL</sequence>
<proteinExistence type="predicted"/>
<organism evidence="1 2">
    <name type="scientific">Candidatus Synechococcus spongiarum 142</name>
    <dbReference type="NCBI Taxonomy" id="1608213"/>
    <lineage>
        <taxon>Bacteria</taxon>
        <taxon>Bacillati</taxon>
        <taxon>Cyanobacteriota</taxon>
        <taxon>Cyanophyceae</taxon>
        <taxon>Synechococcales</taxon>
        <taxon>Synechococcaceae</taxon>
        <taxon>Synechococcus</taxon>
    </lineage>
</organism>
<name>A0A6N3X9M2_9SYNE</name>
<feature type="non-terminal residue" evidence="1">
    <location>
        <position position="108"/>
    </location>
</feature>
<dbReference type="EMBL" id="JXUO01000296">
    <property type="protein sequence ID" value="KKZ10984.1"/>
    <property type="molecule type" value="Genomic_DNA"/>
</dbReference>
<protein>
    <submittedName>
        <fullName evidence="1">Uncharacterized protein</fullName>
    </submittedName>
</protein>
<accession>A0A6N3X9M2</accession>
<feature type="non-terminal residue" evidence="1">
    <location>
        <position position="1"/>
    </location>
</feature>
<evidence type="ECO:0000313" key="2">
    <source>
        <dbReference type="Proteomes" id="UP000035054"/>
    </source>
</evidence>
<evidence type="ECO:0000313" key="1">
    <source>
        <dbReference type="EMBL" id="KKZ10984.1"/>
    </source>
</evidence>
<reference evidence="1 2" key="1">
    <citation type="submission" date="2015-01" db="EMBL/GenBank/DDBJ databases">
        <title>Lifestyle Evolution in Cyanobacterial Symbionts of Sponges.</title>
        <authorList>
            <person name="Burgsdorf I."/>
            <person name="Slaby B.M."/>
            <person name="Handley K.M."/>
            <person name="Haber M."/>
            <person name="Blom J."/>
            <person name="Marshall C.W."/>
            <person name="Gilbert J.A."/>
            <person name="Hentschel U."/>
            <person name="Steindler L."/>
        </authorList>
    </citation>
    <scope>NUCLEOTIDE SEQUENCE [LARGE SCALE GENOMIC DNA]</scope>
    <source>
        <strain evidence="1">142</strain>
    </source>
</reference>